<proteinExistence type="predicted"/>
<keyword evidence="2" id="KW-1185">Reference proteome</keyword>
<protein>
    <submittedName>
        <fullName evidence="1">Uncharacterized protein</fullName>
    </submittedName>
</protein>
<gene>
    <name evidence="1" type="ORF">OSH07_13695</name>
</gene>
<comment type="caution">
    <text evidence="1">The sequence shown here is derived from an EMBL/GenBank/DDBJ whole genome shotgun (WGS) entry which is preliminary data.</text>
</comment>
<organism evidence="1 2">
    <name type="scientific">Kaistia nematophila</name>
    <dbReference type="NCBI Taxonomy" id="2994654"/>
    <lineage>
        <taxon>Bacteria</taxon>
        <taxon>Pseudomonadati</taxon>
        <taxon>Pseudomonadota</taxon>
        <taxon>Alphaproteobacteria</taxon>
        <taxon>Hyphomicrobiales</taxon>
        <taxon>Kaistiaceae</taxon>
        <taxon>Kaistia</taxon>
    </lineage>
</organism>
<accession>A0A9X3E2J9</accession>
<name>A0A9X3E2J9_9HYPH</name>
<evidence type="ECO:0000313" key="2">
    <source>
        <dbReference type="Proteomes" id="UP001144805"/>
    </source>
</evidence>
<dbReference type="AlphaFoldDB" id="A0A9X3E2J9"/>
<dbReference type="Proteomes" id="UP001144805">
    <property type="component" value="Unassembled WGS sequence"/>
</dbReference>
<evidence type="ECO:0000313" key="1">
    <source>
        <dbReference type="EMBL" id="MCX5570254.1"/>
    </source>
</evidence>
<sequence length="102" mass="10884">MCGLCGAFGGSDHWTGGSAATATGLTPAAERQARARIANQILKPYGLTLDEWAGRFTLRARNGKTAIIDHFGAIWPEAEKLTGRTFDPLDPAILDRMEGVSP</sequence>
<dbReference type="EMBL" id="JAPKNK010000005">
    <property type="protein sequence ID" value="MCX5570254.1"/>
    <property type="molecule type" value="Genomic_DNA"/>
</dbReference>
<reference evidence="1" key="1">
    <citation type="submission" date="2022-11" db="EMBL/GenBank/DDBJ databases">
        <title>Biodiversity and phylogenetic relationships of bacteria.</title>
        <authorList>
            <person name="Machado R.A.R."/>
            <person name="Bhat A."/>
            <person name="Loulou A."/>
            <person name="Kallel S."/>
        </authorList>
    </citation>
    <scope>NUCLEOTIDE SEQUENCE</scope>
    <source>
        <strain evidence="1">K-TC2</strain>
    </source>
</reference>
<dbReference type="RefSeq" id="WP_266339221.1">
    <property type="nucleotide sequence ID" value="NZ_JAPKNK010000005.1"/>
</dbReference>